<gene>
    <name evidence="1" type="ORF">GSOID_T00006581001</name>
</gene>
<dbReference type="Proteomes" id="UP000001307">
    <property type="component" value="Unassembled WGS sequence"/>
</dbReference>
<sequence length="45" mass="5487">MPNRLNFSVRNLIMFLNIIHDYTMLPNRQPKILMQAGFYIRKTIY</sequence>
<organism evidence="1">
    <name type="scientific">Oikopleura dioica</name>
    <name type="common">Tunicate</name>
    <dbReference type="NCBI Taxonomy" id="34765"/>
    <lineage>
        <taxon>Eukaryota</taxon>
        <taxon>Metazoa</taxon>
        <taxon>Chordata</taxon>
        <taxon>Tunicata</taxon>
        <taxon>Appendicularia</taxon>
        <taxon>Copelata</taxon>
        <taxon>Oikopleuridae</taxon>
        <taxon>Oikopleura</taxon>
    </lineage>
</organism>
<evidence type="ECO:0000313" key="1">
    <source>
        <dbReference type="EMBL" id="CBY09050.1"/>
    </source>
</evidence>
<protein>
    <submittedName>
        <fullName evidence="1">Uncharacterized protein</fullName>
    </submittedName>
</protein>
<evidence type="ECO:0000313" key="2">
    <source>
        <dbReference type="Proteomes" id="UP000001307"/>
    </source>
</evidence>
<dbReference type="OrthoDB" id="409189at2759"/>
<reference evidence="1" key="1">
    <citation type="journal article" date="2010" name="Science">
        <title>Plasticity of animal genome architecture unmasked by rapid evolution of a pelagic tunicate.</title>
        <authorList>
            <person name="Denoeud F."/>
            <person name="Henriet S."/>
            <person name="Mungpakdee S."/>
            <person name="Aury J.M."/>
            <person name="Da Silva C."/>
            <person name="Brinkmann H."/>
            <person name="Mikhaleva J."/>
            <person name="Olsen L.C."/>
            <person name="Jubin C."/>
            <person name="Canestro C."/>
            <person name="Bouquet J.M."/>
            <person name="Danks G."/>
            <person name="Poulain J."/>
            <person name="Campsteijn C."/>
            <person name="Adamski M."/>
            <person name="Cross I."/>
            <person name="Yadetie F."/>
            <person name="Muffato M."/>
            <person name="Louis A."/>
            <person name="Butcher S."/>
            <person name="Tsagkogeorga G."/>
            <person name="Konrad A."/>
            <person name="Singh S."/>
            <person name="Jensen M.F."/>
            <person name="Cong E.H."/>
            <person name="Eikeseth-Otteraa H."/>
            <person name="Noel B."/>
            <person name="Anthouard V."/>
            <person name="Porcel B.M."/>
            <person name="Kachouri-Lafond R."/>
            <person name="Nishino A."/>
            <person name="Ugolini M."/>
            <person name="Chourrout P."/>
            <person name="Nishida H."/>
            <person name="Aasland R."/>
            <person name="Huzurbazar S."/>
            <person name="Westhof E."/>
            <person name="Delsuc F."/>
            <person name="Lehrach H."/>
            <person name="Reinhardt R."/>
            <person name="Weissenbach J."/>
            <person name="Roy S.W."/>
            <person name="Artiguenave F."/>
            <person name="Postlethwait J.H."/>
            <person name="Manak J.R."/>
            <person name="Thompson E.M."/>
            <person name="Jaillon O."/>
            <person name="Du Pasquier L."/>
            <person name="Boudinot P."/>
            <person name="Liberles D.A."/>
            <person name="Volff J.N."/>
            <person name="Philippe H."/>
            <person name="Lenhard B."/>
            <person name="Roest Crollius H."/>
            <person name="Wincker P."/>
            <person name="Chourrout D."/>
        </authorList>
    </citation>
    <scope>NUCLEOTIDE SEQUENCE [LARGE SCALE GENOMIC DNA]</scope>
</reference>
<dbReference type="AlphaFoldDB" id="E4XBS5"/>
<dbReference type="InParanoid" id="E4XBS5"/>
<proteinExistence type="predicted"/>
<accession>E4XBS5</accession>
<keyword evidence="2" id="KW-1185">Reference proteome</keyword>
<name>E4XBS5_OIKDI</name>
<dbReference type="EMBL" id="FN653034">
    <property type="protein sequence ID" value="CBY09050.1"/>
    <property type="molecule type" value="Genomic_DNA"/>
</dbReference>